<feature type="transmembrane region" description="Helical" evidence="1">
    <location>
        <begin position="58"/>
        <end position="78"/>
    </location>
</feature>
<organism evidence="2 3">
    <name type="scientific">Clostridium malenominatum</name>
    <dbReference type="NCBI Taxonomy" id="1539"/>
    <lineage>
        <taxon>Bacteria</taxon>
        <taxon>Bacillati</taxon>
        <taxon>Bacillota</taxon>
        <taxon>Clostridia</taxon>
        <taxon>Eubacteriales</taxon>
        <taxon>Clostridiaceae</taxon>
        <taxon>Clostridium</taxon>
    </lineage>
</organism>
<accession>A0ABN1ILE4</accession>
<feature type="transmembrane region" description="Helical" evidence="1">
    <location>
        <begin position="6"/>
        <end position="21"/>
    </location>
</feature>
<dbReference type="Proteomes" id="UP001500339">
    <property type="component" value="Unassembled WGS sequence"/>
</dbReference>
<reference evidence="2 3" key="1">
    <citation type="journal article" date="2019" name="Int. J. Syst. Evol. Microbiol.">
        <title>The Global Catalogue of Microorganisms (GCM) 10K type strain sequencing project: providing services to taxonomists for standard genome sequencing and annotation.</title>
        <authorList>
            <consortium name="The Broad Institute Genomics Platform"/>
            <consortium name="The Broad Institute Genome Sequencing Center for Infectious Disease"/>
            <person name="Wu L."/>
            <person name="Ma J."/>
        </authorList>
    </citation>
    <scope>NUCLEOTIDE SEQUENCE [LARGE SCALE GENOMIC DNA]</scope>
    <source>
        <strain evidence="2 3">JCM 1405</strain>
    </source>
</reference>
<dbReference type="PANTHER" id="PTHR36111:SF2">
    <property type="entry name" value="INNER MEMBRANE PROTEIN"/>
    <property type="match status" value="1"/>
</dbReference>
<proteinExistence type="predicted"/>
<feature type="transmembrane region" description="Helical" evidence="1">
    <location>
        <begin position="99"/>
        <end position="118"/>
    </location>
</feature>
<evidence type="ECO:0000313" key="2">
    <source>
        <dbReference type="EMBL" id="GAA0716687.1"/>
    </source>
</evidence>
<dbReference type="InterPro" id="IPR007563">
    <property type="entry name" value="DUF554"/>
</dbReference>
<feature type="transmembrane region" description="Helical" evidence="1">
    <location>
        <begin position="33"/>
        <end position="52"/>
    </location>
</feature>
<keyword evidence="1" id="KW-0472">Membrane</keyword>
<keyword evidence="1" id="KW-0812">Transmembrane</keyword>
<dbReference type="EMBL" id="BAAACF010000001">
    <property type="protein sequence ID" value="GAA0716687.1"/>
    <property type="molecule type" value="Genomic_DNA"/>
</dbReference>
<feature type="transmembrane region" description="Helical" evidence="1">
    <location>
        <begin position="174"/>
        <end position="195"/>
    </location>
</feature>
<name>A0ABN1ILE4_9CLOT</name>
<evidence type="ECO:0000313" key="3">
    <source>
        <dbReference type="Proteomes" id="UP001500339"/>
    </source>
</evidence>
<dbReference type="PANTHER" id="PTHR36111">
    <property type="entry name" value="INNER MEMBRANE PROTEIN-RELATED"/>
    <property type="match status" value="1"/>
</dbReference>
<keyword evidence="3" id="KW-1185">Reference proteome</keyword>
<evidence type="ECO:0000256" key="1">
    <source>
        <dbReference type="SAM" id="Phobius"/>
    </source>
</evidence>
<feature type="transmembrane region" description="Helical" evidence="1">
    <location>
        <begin position="207"/>
        <end position="227"/>
    </location>
</feature>
<comment type="caution">
    <text evidence="2">The sequence shown here is derived from an EMBL/GenBank/DDBJ whole genome shotgun (WGS) entry which is preliminary data.</text>
</comment>
<keyword evidence="1" id="KW-1133">Transmembrane helix</keyword>
<sequence length="228" mass="23863">MLGVLVNGAAVAIGSSIGLLFKKGIKEKFRITVMNGLALCVILIGVSGSLKSKDLNSIILSMVIGSIIGEFIDIDMRLQKMGDNLQSKFKEKGGRFSQGFVAATLLMCVGAMSIVGSLESGLTGNHSTLYAKSLLDGFAAIIFASTYGVGVLFASVSIILYQGIIALSATMIKGILIASVVDNITAVGSLLIVGLGFNMLGMTKIKVANLVPAMFMPFLYQIVITLVS</sequence>
<dbReference type="Pfam" id="PF04474">
    <property type="entry name" value="DUF554"/>
    <property type="match status" value="1"/>
</dbReference>
<feature type="transmembrane region" description="Helical" evidence="1">
    <location>
        <begin position="138"/>
        <end position="162"/>
    </location>
</feature>
<gene>
    <name evidence="2" type="ORF">GCM10008905_01490</name>
</gene>
<protein>
    <submittedName>
        <fullName evidence="2">DUF554 domain-containing protein</fullName>
    </submittedName>
</protein>